<dbReference type="InterPro" id="IPR039426">
    <property type="entry name" value="TonB-dep_rcpt-like"/>
</dbReference>
<comment type="similarity">
    <text evidence="8 9">Belongs to the TonB-dependent receptor family.</text>
</comment>
<dbReference type="Pfam" id="PF00593">
    <property type="entry name" value="TonB_dep_Rec_b-barrel"/>
    <property type="match status" value="1"/>
</dbReference>
<dbReference type="GO" id="GO:0044718">
    <property type="term" value="P:siderophore transmembrane transport"/>
    <property type="evidence" value="ECO:0007669"/>
    <property type="project" value="TreeGrafter"/>
</dbReference>
<evidence type="ECO:0000256" key="6">
    <source>
        <dbReference type="ARBA" id="ARBA00023136"/>
    </source>
</evidence>
<keyword evidence="3 8" id="KW-1134">Transmembrane beta strand</keyword>
<gene>
    <name evidence="12" type="ORF">K0B96_01070</name>
</gene>
<dbReference type="Proteomes" id="UP000825051">
    <property type="component" value="Chromosome"/>
</dbReference>
<dbReference type="Pfam" id="PF07715">
    <property type="entry name" value="Plug"/>
    <property type="match status" value="1"/>
</dbReference>
<evidence type="ECO:0000256" key="4">
    <source>
        <dbReference type="ARBA" id="ARBA00022692"/>
    </source>
</evidence>
<dbReference type="InterPro" id="IPR037066">
    <property type="entry name" value="Plug_dom_sf"/>
</dbReference>
<dbReference type="SUPFAM" id="SSF56935">
    <property type="entry name" value="Porins"/>
    <property type="match status" value="1"/>
</dbReference>
<dbReference type="GO" id="GO:0009279">
    <property type="term" value="C:cell outer membrane"/>
    <property type="evidence" value="ECO:0007669"/>
    <property type="project" value="UniProtKB-SubCell"/>
</dbReference>
<evidence type="ECO:0000256" key="7">
    <source>
        <dbReference type="ARBA" id="ARBA00023237"/>
    </source>
</evidence>
<dbReference type="PANTHER" id="PTHR30069">
    <property type="entry name" value="TONB-DEPENDENT OUTER MEMBRANE RECEPTOR"/>
    <property type="match status" value="1"/>
</dbReference>
<evidence type="ECO:0000256" key="1">
    <source>
        <dbReference type="ARBA" id="ARBA00004571"/>
    </source>
</evidence>
<dbReference type="EMBL" id="CP080507">
    <property type="protein sequence ID" value="QYM79238.1"/>
    <property type="molecule type" value="Genomic_DNA"/>
</dbReference>
<dbReference type="Gene3D" id="2.170.130.10">
    <property type="entry name" value="TonB-dependent receptor, plug domain"/>
    <property type="match status" value="1"/>
</dbReference>
<dbReference type="InterPro" id="IPR012910">
    <property type="entry name" value="Plug_dom"/>
</dbReference>
<dbReference type="PANTHER" id="PTHR30069:SF37">
    <property type="entry name" value="FERRIC VIBRIOBACTIN RECEPTOR VIUA"/>
    <property type="match status" value="1"/>
</dbReference>
<organism evidence="12 13">
    <name type="scientific">Horticoccus luteus</name>
    <dbReference type="NCBI Taxonomy" id="2862869"/>
    <lineage>
        <taxon>Bacteria</taxon>
        <taxon>Pseudomonadati</taxon>
        <taxon>Verrucomicrobiota</taxon>
        <taxon>Opitutia</taxon>
        <taxon>Opitutales</taxon>
        <taxon>Opitutaceae</taxon>
        <taxon>Horticoccus</taxon>
    </lineage>
</organism>
<dbReference type="Gene3D" id="2.40.170.20">
    <property type="entry name" value="TonB-dependent receptor, beta-barrel domain"/>
    <property type="match status" value="1"/>
</dbReference>
<dbReference type="AlphaFoldDB" id="A0A8F9XK15"/>
<dbReference type="InterPro" id="IPR036942">
    <property type="entry name" value="Beta-barrel_TonB_sf"/>
</dbReference>
<keyword evidence="5 9" id="KW-0798">TonB box</keyword>
<keyword evidence="2 8" id="KW-0813">Transport</keyword>
<feature type="domain" description="TonB-dependent receptor-like beta-barrel" evidence="10">
    <location>
        <begin position="245"/>
        <end position="631"/>
    </location>
</feature>
<dbReference type="PROSITE" id="PS52016">
    <property type="entry name" value="TONB_DEPENDENT_REC_3"/>
    <property type="match status" value="1"/>
</dbReference>
<dbReference type="GO" id="GO:0015344">
    <property type="term" value="F:siderophore uptake transmembrane transporter activity"/>
    <property type="evidence" value="ECO:0007669"/>
    <property type="project" value="TreeGrafter"/>
</dbReference>
<keyword evidence="7 8" id="KW-0998">Cell outer membrane</keyword>
<evidence type="ECO:0000256" key="3">
    <source>
        <dbReference type="ARBA" id="ARBA00022452"/>
    </source>
</evidence>
<evidence type="ECO:0000313" key="13">
    <source>
        <dbReference type="Proteomes" id="UP000825051"/>
    </source>
</evidence>
<protein>
    <submittedName>
        <fullName evidence="12">TonB-dependent receptor</fullName>
    </submittedName>
</protein>
<reference evidence="12" key="1">
    <citation type="submission" date="2021-08" db="EMBL/GenBank/DDBJ databases">
        <title>Genome of a novel bacterium of the phylum Verrucomicrobia, Oleiharenicola sp. KSB-15.</title>
        <authorList>
            <person name="Chung J.-H."/>
            <person name="Ahn J.-H."/>
            <person name="Yoon Y."/>
            <person name="Kim D.-Y."/>
            <person name="An S.-H."/>
            <person name="Park I."/>
            <person name="Yeon J."/>
        </authorList>
    </citation>
    <scope>NUCLEOTIDE SEQUENCE</scope>
    <source>
        <strain evidence="12">KSB-15</strain>
    </source>
</reference>
<evidence type="ECO:0000313" key="12">
    <source>
        <dbReference type="EMBL" id="QYM79238.1"/>
    </source>
</evidence>
<evidence type="ECO:0000256" key="9">
    <source>
        <dbReference type="RuleBase" id="RU003357"/>
    </source>
</evidence>
<feature type="domain" description="TonB-dependent receptor plug" evidence="11">
    <location>
        <begin position="67"/>
        <end position="176"/>
    </location>
</feature>
<sequence length="661" mass="72972">MRASPSALRQCFLALLAGGVWLGLSPHASAEVPQLIANLNVRTLKSLTLEQLMDVEVTSVSRYPEKLTEASSAVQVLTGDEIRHSAATTIPEALRLASNLNVAQKNAHDWGISARGFNTDLSNKLLVLIDGRAVYTPLFAGVRWDAQDTLLEDVDRIEVVSGPGGTLWGSNAVNGVINITTKSAAETQGLYLEALTGWRFGQGAAVRYGGTWSPTTSYRVYAKYTDREGDIFANGTTVPDGWEHTQAGFRIDADPGNDAHVTFQGDLYTGTEGFVTGRASEINGGNVLGRWSRTLSNGSTMQLQAYFDHTHFRQPVFSPFAPTGFFSDDLDTSDLDFQHDFKLAETHHIVWGLGYRHMQDASIAAPGLAFAPANLIQDLFSAFAQDEIALSPRVSVTVGTKVEHTDYSGFELEPTLRFQWKPAPDNLLWAAVSRSVRTPSRIDRDLRQPASGSVLRGSDNFQSENLVAYEAGYRTQFNERIFASLALFYNRYDDIRSANVTASTFLPLYFANDLEGHTYGLELTATGQAASWWRLTAGYNLLREHLRVSDGGFDFNVARNETSDPAHQASLRSSMDLPHALTLDGQLRWVDTLQSHNGPRPDTVPAYTELDLRLAWAFTPSCELSLVGRNLLHDQHPEFGITDPMRVELQRTVYAKIALRY</sequence>
<keyword evidence="12" id="KW-0675">Receptor</keyword>
<dbReference type="InterPro" id="IPR000531">
    <property type="entry name" value="Beta-barrel_TonB"/>
</dbReference>
<evidence type="ECO:0000256" key="8">
    <source>
        <dbReference type="PROSITE-ProRule" id="PRU01360"/>
    </source>
</evidence>
<evidence type="ECO:0000259" key="10">
    <source>
        <dbReference type="Pfam" id="PF00593"/>
    </source>
</evidence>
<name>A0A8F9XK15_9BACT</name>
<evidence type="ECO:0000256" key="2">
    <source>
        <dbReference type="ARBA" id="ARBA00022448"/>
    </source>
</evidence>
<keyword evidence="4 8" id="KW-0812">Transmembrane</keyword>
<evidence type="ECO:0000256" key="5">
    <source>
        <dbReference type="ARBA" id="ARBA00023077"/>
    </source>
</evidence>
<proteinExistence type="inferred from homology"/>
<keyword evidence="6 8" id="KW-0472">Membrane</keyword>
<evidence type="ECO:0000259" key="11">
    <source>
        <dbReference type="Pfam" id="PF07715"/>
    </source>
</evidence>
<keyword evidence="13" id="KW-1185">Reference proteome</keyword>
<comment type="subcellular location">
    <subcellularLocation>
        <location evidence="1 8">Cell outer membrane</location>
        <topology evidence="1 8">Multi-pass membrane protein</topology>
    </subcellularLocation>
</comment>
<dbReference type="RefSeq" id="WP_220162848.1">
    <property type="nucleotide sequence ID" value="NZ_CP080507.1"/>
</dbReference>
<dbReference type="KEGG" id="ole:K0B96_01070"/>
<accession>A0A8F9XK15</accession>